<keyword evidence="16" id="KW-1185">Reference proteome</keyword>
<dbReference type="PROSITE" id="PS00086">
    <property type="entry name" value="CYTOCHROME_P450"/>
    <property type="match status" value="1"/>
</dbReference>
<proteinExistence type="inferred from homology"/>
<dbReference type="PRINTS" id="PR00385">
    <property type="entry name" value="P450"/>
</dbReference>
<evidence type="ECO:0000256" key="10">
    <source>
        <dbReference type="ARBA" id="ARBA00023004"/>
    </source>
</evidence>
<evidence type="ECO:0000256" key="11">
    <source>
        <dbReference type="ARBA" id="ARBA00023033"/>
    </source>
</evidence>
<evidence type="ECO:0000313" key="16">
    <source>
        <dbReference type="Proteomes" id="UP000749559"/>
    </source>
</evidence>
<dbReference type="GO" id="GO:0005789">
    <property type="term" value="C:endoplasmic reticulum membrane"/>
    <property type="evidence" value="ECO:0007669"/>
    <property type="project" value="UniProtKB-SubCell"/>
</dbReference>
<dbReference type="InterPro" id="IPR017972">
    <property type="entry name" value="Cyt_P450_CS"/>
</dbReference>
<keyword evidence="11 14" id="KW-0503">Monooxygenase</keyword>
<dbReference type="SUPFAM" id="SSF48264">
    <property type="entry name" value="Cytochrome P450"/>
    <property type="match status" value="1"/>
</dbReference>
<name>A0A8S4NY80_OWEFU</name>
<organism evidence="15 16">
    <name type="scientific">Owenia fusiformis</name>
    <name type="common">Polychaete worm</name>
    <dbReference type="NCBI Taxonomy" id="6347"/>
    <lineage>
        <taxon>Eukaryota</taxon>
        <taxon>Metazoa</taxon>
        <taxon>Spiralia</taxon>
        <taxon>Lophotrochozoa</taxon>
        <taxon>Annelida</taxon>
        <taxon>Polychaeta</taxon>
        <taxon>Sedentaria</taxon>
        <taxon>Canalipalpata</taxon>
        <taxon>Sabellida</taxon>
        <taxon>Oweniida</taxon>
        <taxon>Oweniidae</taxon>
        <taxon>Owenia</taxon>
    </lineage>
</organism>
<dbReference type="GO" id="GO:0006082">
    <property type="term" value="P:organic acid metabolic process"/>
    <property type="evidence" value="ECO:0007669"/>
    <property type="project" value="TreeGrafter"/>
</dbReference>
<dbReference type="PRINTS" id="PR00463">
    <property type="entry name" value="EP450I"/>
</dbReference>
<feature type="binding site" description="axial binding residue" evidence="13">
    <location>
        <position position="449"/>
    </location>
    <ligand>
        <name>heme</name>
        <dbReference type="ChEBI" id="CHEBI:30413"/>
    </ligand>
    <ligandPart>
        <name>Fe</name>
        <dbReference type="ChEBI" id="CHEBI:18248"/>
    </ligandPart>
</feature>
<evidence type="ECO:0000256" key="7">
    <source>
        <dbReference type="ARBA" id="ARBA00022824"/>
    </source>
</evidence>
<dbReference type="EMBL" id="CAIIXF020000006">
    <property type="protein sequence ID" value="CAH1786009.1"/>
    <property type="molecule type" value="Genomic_DNA"/>
</dbReference>
<dbReference type="Proteomes" id="UP000749559">
    <property type="component" value="Unassembled WGS sequence"/>
</dbReference>
<keyword evidence="8" id="KW-0492">Microsome</keyword>
<reference evidence="15" key="1">
    <citation type="submission" date="2022-03" db="EMBL/GenBank/DDBJ databases">
        <authorList>
            <person name="Martin C."/>
        </authorList>
    </citation>
    <scope>NUCLEOTIDE SEQUENCE</scope>
</reference>
<dbReference type="Gene3D" id="1.10.630.10">
    <property type="entry name" value="Cytochrome P450"/>
    <property type="match status" value="1"/>
</dbReference>
<comment type="caution">
    <text evidence="15">The sequence shown here is derived from an EMBL/GenBank/DDBJ whole genome shotgun (WGS) entry which is preliminary data.</text>
</comment>
<keyword evidence="12" id="KW-0472">Membrane</keyword>
<evidence type="ECO:0000256" key="1">
    <source>
        <dbReference type="ARBA" id="ARBA00001971"/>
    </source>
</evidence>
<keyword evidence="6 13" id="KW-0479">Metal-binding</keyword>
<evidence type="ECO:0000256" key="2">
    <source>
        <dbReference type="ARBA" id="ARBA00004174"/>
    </source>
</evidence>
<dbReference type="PANTHER" id="PTHR24300">
    <property type="entry name" value="CYTOCHROME P450 508A4-RELATED"/>
    <property type="match status" value="1"/>
</dbReference>
<comment type="subcellular location">
    <subcellularLocation>
        <location evidence="3">Endoplasmic reticulum membrane</location>
        <topology evidence="3">Peripheral membrane protein</topology>
    </subcellularLocation>
    <subcellularLocation>
        <location evidence="2">Microsome membrane</location>
        <topology evidence="2">Peripheral membrane protein</topology>
    </subcellularLocation>
</comment>
<keyword evidence="7" id="KW-0256">Endoplasmic reticulum</keyword>
<comment type="similarity">
    <text evidence="4 14">Belongs to the cytochrome P450 family.</text>
</comment>
<protein>
    <recommendedName>
        <fullName evidence="17">Cytochrome P450</fullName>
    </recommendedName>
</protein>
<dbReference type="PANTHER" id="PTHR24300:SF349">
    <property type="entry name" value="STEROID 21-HYDROXYLASE"/>
    <property type="match status" value="1"/>
</dbReference>
<dbReference type="OrthoDB" id="3934656at2759"/>
<dbReference type="AlphaFoldDB" id="A0A8S4NY80"/>
<evidence type="ECO:0000256" key="5">
    <source>
        <dbReference type="ARBA" id="ARBA00022617"/>
    </source>
</evidence>
<dbReference type="InterPro" id="IPR001128">
    <property type="entry name" value="Cyt_P450"/>
</dbReference>
<evidence type="ECO:0000256" key="12">
    <source>
        <dbReference type="ARBA" id="ARBA00023136"/>
    </source>
</evidence>
<evidence type="ECO:0000313" key="15">
    <source>
        <dbReference type="EMBL" id="CAH1786009.1"/>
    </source>
</evidence>
<dbReference type="GO" id="GO:0020037">
    <property type="term" value="F:heme binding"/>
    <property type="evidence" value="ECO:0007669"/>
    <property type="project" value="InterPro"/>
</dbReference>
<dbReference type="GO" id="GO:0006805">
    <property type="term" value="P:xenobiotic metabolic process"/>
    <property type="evidence" value="ECO:0007669"/>
    <property type="project" value="TreeGrafter"/>
</dbReference>
<evidence type="ECO:0000256" key="6">
    <source>
        <dbReference type="ARBA" id="ARBA00022723"/>
    </source>
</evidence>
<dbReference type="GO" id="GO:0016712">
    <property type="term" value="F:oxidoreductase activity, acting on paired donors, with incorporation or reduction of molecular oxygen, reduced flavin or flavoprotein as one donor, and incorporation of one atom of oxygen"/>
    <property type="evidence" value="ECO:0007669"/>
    <property type="project" value="TreeGrafter"/>
</dbReference>
<accession>A0A8S4NY80</accession>
<dbReference type="Pfam" id="PF00067">
    <property type="entry name" value="p450"/>
    <property type="match status" value="1"/>
</dbReference>
<keyword evidence="10 13" id="KW-0408">Iron</keyword>
<dbReference type="FunFam" id="1.10.630.10:FF:000238">
    <property type="entry name" value="Cytochrome P450 2A6"/>
    <property type="match status" value="1"/>
</dbReference>
<keyword evidence="5 13" id="KW-0349">Heme</keyword>
<dbReference type="GO" id="GO:0008395">
    <property type="term" value="F:steroid hydroxylase activity"/>
    <property type="evidence" value="ECO:0007669"/>
    <property type="project" value="TreeGrafter"/>
</dbReference>
<evidence type="ECO:0000256" key="8">
    <source>
        <dbReference type="ARBA" id="ARBA00022848"/>
    </source>
</evidence>
<evidence type="ECO:0000256" key="4">
    <source>
        <dbReference type="ARBA" id="ARBA00010617"/>
    </source>
</evidence>
<sequence>MAVLLAIGAIVVLMIAGYLVLRPRPNLPPGLPALPVIGSLPWLDSKDPLGQLVKVHRQYGDIVTIHLGMKPCVYLNSYDVNKEALVTQKKNFSDRPDMFILETMGTTNKGEPGFTCSNGHIQTETRSFINKSLIQHFQMGTIKFENKIIEEILVLLDELDEHTSKYGPDANSGDAYAENGQTDEGIDLLMPLTKCTANIINKILIGQRFDYDDEMFMERVKLFEQDMLFVQKAQILNIYPSLRFLPIDVFGLQDFKQHQLQNERFWEKLINENKEKDSLMKLWIQKTKENSGSDVFNMNRLRFVFGDVFSGSTETVKSVVDITIAYLLHYPDVQTKIHEQIDEEIGRDRLPTLSDRENLRYVEAVYYEVMRLKPPVPLSVPHVCTEDTTIAGYDIPSGTIVMPNIYAAHRDPNVWANPEKFDPKRFIDENGQFKDLHRMIAFSMGKRVCPGEAVARMKLFLLFTALLQRYKFSVPPGVELPDLNCEVGLTLTLKRYKVCITRRY</sequence>
<dbReference type="InterPro" id="IPR002401">
    <property type="entry name" value="Cyt_P450_E_grp-I"/>
</dbReference>
<evidence type="ECO:0008006" key="17">
    <source>
        <dbReference type="Google" id="ProtNLM"/>
    </source>
</evidence>
<keyword evidence="9 14" id="KW-0560">Oxidoreductase</keyword>
<evidence type="ECO:0000256" key="9">
    <source>
        <dbReference type="ARBA" id="ARBA00023002"/>
    </source>
</evidence>
<gene>
    <name evidence="15" type="ORF">OFUS_LOCUS11982</name>
</gene>
<evidence type="ECO:0000256" key="3">
    <source>
        <dbReference type="ARBA" id="ARBA00004406"/>
    </source>
</evidence>
<evidence type="ECO:0000256" key="14">
    <source>
        <dbReference type="RuleBase" id="RU000461"/>
    </source>
</evidence>
<evidence type="ECO:0000256" key="13">
    <source>
        <dbReference type="PIRSR" id="PIRSR602401-1"/>
    </source>
</evidence>
<dbReference type="InterPro" id="IPR036396">
    <property type="entry name" value="Cyt_P450_sf"/>
</dbReference>
<dbReference type="GO" id="GO:0005506">
    <property type="term" value="F:iron ion binding"/>
    <property type="evidence" value="ECO:0007669"/>
    <property type="project" value="InterPro"/>
</dbReference>
<dbReference type="InterPro" id="IPR050182">
    <property type="entry name" value="Cytochrome_P450_fam2"/>
</dbReference>
<comment type="cofactor">
    <cofactor evidence="1 13">
        <name>heme</name>
        <dbReference type="ChEBI" id="CHEBI:30413"/>
    </cofactor>
</comment>